<sequence>MHVRGLSATGGGAQPAGKLRRGLRALLWPWQARCDVLLTIDPDTALSAWLSSTVLRRRWVADVHEDYRELLRDRAWVPGPLLAVLRGAVSVLNSIITRADLVLVADDHVPPRHARRRFVMRNVPDVTLLPPMPAGSTSVAAVGSARAPRAVYIGDNRTTRGLRDMVEAVAATVDDPMAWRLDLVGPVATSDRDWLDERLARPDARLVTWHDRQPPTEAWRIAAGADVGLCLLADTPAFRDAMPSKVYEYLAMGMPTVATPLPRVRELIEGTGAGVIVDGVPAVVEALRAYARDAAHRQALIANARAAGEELRERPSPYDEAAGLIAGLAAY</sequence>
<keyword evidence="2" id="KW-0808">Transferase</keyword>
<protein>
    <recommendedName>
        <fullName evidence="5">Glycosyl transferase family 1 domain-containing protein</fullName>
    </recommendedName>
</protein>
<evidence type="ECO:0000313" key="4">
    <source>
        <dbReference type="Proteomes" id="UP001501521"/>
    </source>
</evidence>
<proteinExistence type="predicted"/>
<dbReference type="EMBL" id="BAABLV010000018">
    <property type="protein sequence ID" value="GAA4895422.1"/>
    <property type="molecule type" value="Genomic_DNA"/>
</dbReference>
<dbReference type="Proteomes" id="UP001501521">
    <property type="component" value="Unassembled WGS sequence"/>
</dbReference>
<comment type="caution">
    <text evidence="3">The sequence shown here is derived from an EMBL/GenBank/DDBJ whole genome shotgun (WGS) entry which is preliminary data.</text>
</comment>
<evidence type="ECO:0000256" key="1">
    <source>
        <dbReference type="ARBA" id="ARBA00022676"/>
    </source>
</evidence>
<dbReference type="Gene3D" id="3.40.50.2000">
    <property type="entry name" value="Glycogen Phosphorylase B"/>
    <property type="match status" value="1"/>
</dbReference>
<accession>A0ABP9F843</accession>
<dbReference type="SUPFAM" id="SSF53756">
    <property type="entry name" value="UDP-Glycosyltransferase/glycogen phosphorylase"/>
    <property type="match status" value="1"/>
</dbReference>
<keyword evidence="4" id="KW-1185">Reference proteome</keyword>
<evidence type="ECO:0000313" key="3">
    <source>
        <dbReference type="EMBL" id="GAA4895422.1"/>
    </source>
</evidence>
<dbReference type="PANTHER" id="PTHR12526:SF629">
    <property type="entry name" value="TEICHURONIC ACID BIOSYNTHESIS GLYCOSYLTRANSFERASE TUAH-RELATED"/>
    <property type="match status" value="1"/>
</dbReference>
<evidence type="ECO:0000256" key="2">
    <source>
        <dbReference type="ARBA" id="ARBA00022679"/>
    </source>
</evidence>
<reference evidence="4" key="1">
    <citation type="journal article" date="2019" name="Int. J. Syst. Evol. Microbiol.">
        <title>The Global Catalogue of Microorganisms (GCM) 10K type strain sequencing project: providing services to taxonomists for standard genome sequencing and annotation.</title>
        <authorList>
            <consortium name="The Broad Institute Genomics Platform"/>
            <consortium name="The Broad Institute Genome Sequencing Center for Infectious Disease"/>
            <person name="Wu L."/>
            <person name="Ma J."/>
        </authorList>
    </citation>
    <scope>NUCLEOTIDE SEQUENCE [LARGE SCALE GENOMIC DNA]</scope>
    <source>
        <strain evidence="4">JCM 19125</strain>
    </source>
</reference>
<organism evidence="3 4">
    <name type="scientific">Tessaracoccus lubricantis</name>
    <dbReference type="NCBI Taxonomy" id="545543"/>
    <lineage>
        <taxon>Bacteria</taxon>
        <taxon>Bacillati</taxon>
        <taxon>Actinomycetota</taxon>
        <taxon>Actinomycetes</taxon>
        <taxon>Propionibacteriales</taxon>
        <taxon>Propionibacteriaceae</taxon>
        <taxon>Tessaracoccus</taxon>
    </lineage>
</organism>
<name>A0ABP9F843_9ACTN</name>
<gene>
    <name evidence="3" type="ORF">GCM10025789_11110</name>
</gene>
<dbReference type="Pfam" id="PF13692">
    <property type="entry name" value="Glyco_trans_1_4"/>
    <property type="match status" value="1"/>
</dbReference>
<evidence type="ECO:0008006" key="5">
    <source>
        <dbReference type="Google" id="ProtNLM"/>
    </source>
</evidence>
<keyword evidence="1" id="KW-0328">Glycosyltransferase</keyword>
<dbReference type="PANTHER" id="PTHR12526">
    <property type="entry name" value="GLYCOSYLTRANSFERASE"/>
    <property type="match status" value="1"/>
</dbReference>